<feature type="compositionally biased region" description="Low complexity" evidence="1">
    <location>
        <begin position="116"/>
        <end position="127"/>
    </location>
</feature>
<accession>A0ABZ1CN94</accession>
<protein>
    <submittedName>
        <fullName evidence="2">Uncharacterized protein</fullName>
    </submittedName>
</protein>
<dbReference type="Proteomes" id="UP001329825">
    <property type="component" value="Chromosome 1"/>
</dbReference>
<proteinExistence type="predicted"/>
<evidence type="ECO:0000313" key="2">
    <source>
        <dbReference type="EMBL" id="WRT63220.1"/>
    </source>
</evidence>
<sequence length="323" mass="36055">MSPSTRFQSSTVTQSSSDTPLSTDKITVTKNHQSLVEWSRSKDHNWAEFHQLVSDATPLCIAGSSSPLYKCVGDVAMDIKQGYSGHGPGKGERLPENIDEIIDRLFFGWTTLANPNSTTNTNTNTNTNRDDDDDDYDESHSKQLEWGDTMFNGFIRDTLPTKTKEKIKTQIELLVENDNKSWKRLMASSDKSSCILKDWLGIKTADLDLPRRKGSLGLSKRGTGCINIYNSLKGHPDNGKSCSGKGDDEGRDHGSLSVIGSFNDLKTFRSTEFAGGHHHSNQEKASALAQGKALREHWELRHQTKPTVQVSYTGSDWEREWED</sequence>
<dbReference type="GeneID" id="87952254"/>
<reference evidence="2 3" key="1">
    <citation type="submission" date="2024-01" db="EMBL/GenBank/DDBJ databases">
        <title>Comparative genomics of Cryptococcus and Kwoniella reveals pathogenesis evolution and contrasting modes of karyotype evolution via chromosome fusion or intercentromeric recombination.</title>
        <authorList>
            <person name="Coelho M.A."/>
            <person name="David-Palma M."/>
            <person name="Shea T."/>
            <person name="Bowers K."/>
            <person name="McGinley-Smith S."/>
            <person name="Mohammad A.W."/>
            <person name="Gnirke A."/>
            <person name="Yurkov A.M."/>
            <person name="Nowrousian M."/>
            <person name="Sun S."/>
            <person name="Cuomo C.A."/>
            <person name="Heitman J."/>
        </authorList>
    </citation>
    <scope>NUCLEOTIDE SEQUENCE [LARGE SCALE GENOMIC DNA]</scope>
    <source>
        <strain evidence="2">CBS 11374</strain>
    </source>
</reference>
<feature type="region of interest" description="Disordered" evidence="1">
    <location>
        <begin position="116"/>
        <end position="141"/>
    </location>
</feature>
<organism evidence="2 3">
    <name type="scientific">Kwoniella shivajii</name>
    <dbReference type="NCBI Taxonomy" id="564305"/>
    <lineage>
        <taxon>Eukaryota</taxon>
        <taxon>Fungi</taxon>
        <taxon>Dikarya</taxon>
        <taxon>Basidiomycota</taxon>
        <taxon>Agaricomycotina</taxon>
        <taxon>Tremellomycetes</taxon>
        <taxon>Tremellales</taxon>
        <taxon>Cryptococcaceae</taxon>
        <taxon>Kwoniella</taxon>
    </lineage>
</organism>
<name>A0ABZ1CN94_9TREE</name>
<evidence type="ECO:0000256" key="1">
    <source>
        <dbReference type="SAM" id="MobiDB-lite"/>
    </source>
</evidence>
<evidence type="ECO:0000313" key="3">
    <source>
        <dbReference type="Proteomes" id="UP001329825"/>
    </source>
</evidence>
<keyword evidence="3" id="KW-1185">Reference proteome</keyword>
<feature type="compositionally biased region" description="Low complexity" evidence="1">
    <location>
        <begin position="1"/>
        <end position="19"/>
    </location>
</feature>
<dbReference type="RefSeq" id="XP_062787960.1">
    <property type="nucleotide sequence ID" value="XM_062931909.1"/>
</dbReference>
<feature type="region of interest" description="Disordered" evidence="1">
    <location>
        <begin position="1"/>
        <end position="24"/>
    </location>
</feature>
<dbReference type="EMBL" id="CP141881">
    <property type="protein sequence ID" value="WRT63220.1"/>
    <property type="molecule type" value="Genomic_DNA"/>
</dbReference>
<gene>
    <name evidence="2" type="ORF">IL334_000123</name>
</gene>